<keyword evidence="9" id="KW-0507">mRNA processing</keyword>
<comment type="function">
    <text evidence="16">Associates with NCBP1/CBP80 to form an alternative cap-binding complex (CBC) which plays a key role in mRNA export. NCBP3 serves as adapter protein linking the capped RNAs (m7GpppG-capped RNA) to NCBP1/CBP80. Unlike the conventional CBC with NCBP2 which binds both small nuclear RNA (snRNA) and messenger (mRNA) and is involved in their export from the nucleus, the alternative CBC with NCBP3 does not bind snRNA and associates only with mRNA thereby playing a role in only mRNA export. The alternative CBC is particularly important in cellular stress situations such as virus infections and the NCBP3 activity is critical to inhibit virus growth.</text>
</comment>
<dbReference type="InterPro" id="IPR019416">
    <property type="entry name" value="NCBP3"/>
</dbReference>
<dbReference type="GO" id="GO:0051607">
    <property type="term" value="P:defense response to virus"/>
    <property type="evidence" value="ECO:0007669"/>
    <property type="project" value="UniProtKB-KW"/>
</dbReference>
<dbReference type="GO" id="GO:0005737">
    <property type="term" value="C:cytoplasm"/>
    <property type="evidence" value="ECO:0007669"/>
    <property type="project" value="UniProtKB-SubCell"/>
</dbReference>
<dbReference type="PANTHER" id="PTHR16291">
    <property type="entry name" value="NUCLEAR CAP-BINDING PROTEIN SUBUNIT 3"/>
    <property type="match status" value="1"/>
</dbReference>
<protein>
    <recommendedName>
        <fullName evidence="4">Nuclear cap-binding protein subunit 3</fullName>
    </recommendedName>
</protein>
<evidence type="ECO:0000256" key="16">
    <source>
        <dbReference type="ARBA" id="ARBA00055272"/>
    </source>
</evidence>
<keyword evidence="11" id="KW-0832">Ubl conjugation</keyword>
<reference evidence="19" key="1">
    <citation type="journal article" date="2017" name="G3 (Bethesda)">
        <title>De Novo Genome and Transcriptome Assembly of the Canadian Beaver (Castor canadensis).</title>
        <authorList>
            <person name="Lok S."/>
            <person name="Paton T.A."/>
            <person name="Wang Z."/>
            <person name="Kaur G."/>
            <person name="Walker S."/>
            <person name="Yuen R.K."/>
            <person name="Sung W.W."/>
            <person name="Whitney J."/>
            <person name="Buchanan J.A."/>
            <person name="Trost B."/>
            <person name="Singh N."/>
            <person name="Apresto B."/>
            <person name="Chen N."/>
            <person name="Coole M."/>
            <person name="Dawson T.J."/>
            <person name="Ho K.Y."/>
            <person name="Hu Z."/>
            <person name="Pullenayegum S."/>
            <person name="Samler K."/>
            <person name="Shipstone A."/>
            <person name="Tsoi F."/>
            <person name="Wang T."/>
            <person name="Pereira S.L."/>
            <person name="Rostami P."/>
            <person name="Ryan C.A."/>
            <person name="Tong A.H."/>
            <person name="Ng K."/>
            <person name="Sundaravadanam Y."/>
            <person name="Simpson J.T."/>
            <person name="Lim B.K."/>
            <person name="Engstrom M.D."/>
            <person name="Dutton C.J."/>
            <person name="Kerr K.C."/>
            <person name="Franke M."/>
            <person name="Rapley W."/>
            <person name="Wintle R.F."/>
            <person name="Scherer S.W."/>
        </authorList>
    </citation>
    <scope>NUCLEOTIDE SEQUENCE</scope>
    <source>
        <strain evidence="19">ROM106880</strain>
        <tissue evidence="19">Muscle</tissue>
    </source>
</reference>
<dbReference type="CTD" id="55421"/>
<keyword evidence="8" id="KW-0597">Phosphoprotein</keyword>
<evidence type="ECO:0000313" key="20">
    <source>
        <dbReference type="RefSeq" id="XP_020031980.1"/>
    </source>
</evidence>
<dbReference type="GO" id="GO:0051028">
    <property type="term" value="P:mRNA transport"/>
    <property type="evidence" value="ECO:0007669"/>
    <property type="project" value="UniProtKB-KW"/>
</dbReference>
<feature type="region of interest" description="Disordered" evidence="18">
    <location>
        <begin position="348"/>
        <end position="410"/>
    </location>
</feature>
<dbReference type="AlphaFoldDB" id="A0A250Y3S2"/>
<evidence type="ECO:0000256" key="17">
    <source>
        <dbReference type="ARBA" id="ARBA00064454"/>
    </source>
</evidence>
<dbReference type="OrthoDB" id="422106at2759"/>
<evidence type="ECO:0000256" key="3">
    <source>
        <dbReference type="ARBA" id="ARBA00006069"/>
    </source>
</evidence>
<evidence type="ECO:0000256" key="8">
    <source>
        <dbReference type="ARBA" id="ARBA00022553"/>
    </source>
</evidence>
<gene>
    <name evidence="20" type="primary">Ncbp3</name>
</gene>
<evidence type="ECO:0000256" key="18">
    <source>
        <dbReference type="SAM" id="MobiDB-lite"/>
    </source>
</evidence>
<evidence type="ECO:0000256" key="7">
    <source>
        <dbReference type="ARBA" id="ARBA00022499"/>
    </source>
</evidence>
<keyword evidence="13" id="KW-0506">mRNA capping</keyword>
<feature type="compositionally biased region" description="Basic and acidic residues" evidence="18">
    <location>
        <begin position="516"/>
        <end position="526"/>
    </location>
</feature>
<proteinExistence type="inferred from homology"/>
<keyword evidence="12" id="KW-0694">RNA-binding</keyword>
<evidence type="ECO:0000256" key="11">
    <source>
        <dbReference type="ARBA" id="ARBA00022843"/>
    </source>
</evidence>
<keyword evidence="14" id="KW-0051">Antiviral defense</keyword>
<dbReference type="EMBL" id="GFFV01001685">
    <property type="protein sequence ID" value="JAV38260.1"/>
    <property type="molecule type" value="Transcribed_RNA"/>
</dbReference>
<dbReference type="InterPro" id="IPR012677">
    <property type="entry name" value="Nucleotide-bd_a/b_plait_sf"/>
</dbReference>
<dbReference type="Gene3D" id="3.30.70.330">
    <property type="match status" value="1"/>
</dbReference>
<dbReference type="Pfam" id="PF10309">
    <property type="entry name" value="NCBP3"/>
    <property type="match status" value="1"/>
</dbReference>
<sequence>MAAVRGLRVSVKAEAPLGPALGLPSPEVESGLERGEPEPMEVEEGELEIVPVRRSLKELIPDTSRRYENKAGSFITGIDVTSKEAIEKKEQRAKRFHFRSEVNLAQRNVALDRDIMKKAIPKVRLETIYICGVDEMSTQDIFSYFKEYPPAHIEWLDDTSCNVVWLDEMTATRALINMSSMPAQDKIRSRDANEDKSSEKSKKDKQEDSSDDEEAEEGEVEDENSSDVELDTLSQVEEESLLRNDLRPANKLAKGNRLFMRFATKDDKKELGAARRSQYYMKYGNPNYGGMKGILSNSWKRRYHSRRIQRDVIKKRALIGDDLGLTSYKHRHSGSCLLSSWERLVNVPEEPIEEEEEEEEDEEEDQDMDADDRVVVEYHEELPTLKQTRERSTSRRSSASSSDSDEMDYDLELKMISTPSPKKSMKMTMYADEVESQLKSIRNSMRADSITTSNIKNRIGNKLPPEKFVDVRHLLDEKRQHSHPRPPVSNTKSDIRQRLGKRPYSPEKAFNSNPVVRREPSSDVHSRLGVPRQDVKGLYSDTREKKSGSLWTRLGSAPKTKEKNMKKVVHRAPNTEEDDSELQRAWGALIKEKEQSRQKKSRCYQHPFPKKSQFPGAYWTAFEGEDEGSSQLTLPGP</sequence>
<dbReference type="FunFam" id="3.30.70.330:FF:000337">
    <property type="entry name" value="nuclear cap-binding protein subunit 3 isoform X1"/>
    <property type="match status" value="1"/>
</dbReference>
<dbReference type="GO" id="GO:0000340">
    <property type="term" value="F:RNA 7-methylguanosine cap binding"/>
    <property type="evidence" value="ECO:0007669"/>
    <property type="project" value="InterPro"/>
</dbReference>
<keyword evidence="5" id="KW-0813">Transport</keyword>
<evidence type="ECO:0000256" key="13">
    <source>
        <dbReference type="ARBA" id="ARBA00023042"/>
    </source>
</evidence>
<evidence type="ECO:0000256" key="10">
    <source>
        <dbReference type="ARBA" id="ARBA00022816"/>
    </source>
</evidence>
<keyword evidence="7" id="KW-1017">Isopeptide bond</keyword>
<evidence type="ECO:0000256" key="2">
    <source>
        <dbReference type="ARBA" id="ARBA00004496"/>
    </source>
</evidence>
<keyword evidence="6" id="KW-0963">Cytoplasm</keyword>
<dbReference type="GO" id="GO:0006370">
    <property type="term" value="P:7-methylguanosine mRNA capping"/>
    <property type="evidence" value="ECO:0007669"/>
    <property type="project" value="UniProtKB-KW"/>
</dbReference>
<comment type="subcellular location">
    <subcellularLocation>
        <location evidence="2">Cytoplasm</location>
    </subcellularLocation>
    <subcellularLocation>
        <location evidence="1">Nucleus</location>
    </subcellularLocation>
</comment>
<comment type="subunit">
    <text evidence="17">Component of an alternative cap-binding complex (CBC) composed of NCBP1/CBP80 and NCBP3. Interacts with SRRT, KPNA3, THOC5 and EIF4A3.</text>
</comment>
<feature type="compositionally biased region" description="Basic and acidic residues" evidence="18">
    <location>
        <begin position="371"/>
        <end position="393"/>
    </location>
</feature>
<evidence type="ECO:0000313" key="19">
    <source>
        <dbReference type="EMBL" id="JAV38260.1"/>
    </source>
</evidence>
<dbReference type="GO" id="GO:0005634">
    <property type="term" value="C:nucleus"/>
    <property type="evidence" value="ECO:0007669"/>
    <property type="project" value="UniProtKB-SubCell"/>
</dbReference>
<reference evidence="20" key="2">
    <citation type="submission" date="2025-04" db="UniProtKB">
        <authorList>
            <consortium name="RefSeq"/>
        </authorList>
    </citation>
    <scope>IDENTIFICATION</scope>
    <source>
        <tissue evidence="20">Leukocyte</tissue>
    </source>
</reference>
<accession>A0A250Y3S2</accession>
<evidence type="ECO:0000256" key="12">
    <source>
        <dbReference type="ARBA" id="ARBA00022884"/>
    </source>
</evidence>
<keyword evidence="15" id="KW-0539">Nucleus</keyword>
<dbReference type="GO" id="GO:0003729">
    <property type="term" value="F:mRNA binding"/>
    <property type="evidence" value="ECO:0007669"/>
    <property type="project" value="InterPro"/>
</dbReference>
<comment type="similarity">
    <text evidence="3">Belongs to the NCBP3 family.</text>
</comment>
<name>A0A250Y3S2_CASCN</name>
<feature type="region of interest" description="Disordered" evidence="18">
    <location>
        <begin position="475"/>
        <end position="581"/>
    </location>
</feature>
<feature type="region of interest" description="Disordered" evidence="18">
    <location>
        <begin position="16"/>
        <end position="43"/>
    </location>
</feature>
<feature type="compositionally biased region" description="Acidic residues" evidence="18">
    <location>
        <begin position="350"/>
        <end position="370"/>
    </location>
</feature>
<feature type="compositionally biased region" description="Basic and acidic residues" evidence="18">
    <location>
        <begin position="185"/>
        <end position="208"/>
    </location>
</feature>
<evidence type="ECO:0000256" key="4">
    <source>
        <dbReference type="ARBA" id="ARBA00019876"/>
    </source>
</evidence>
<evidence type="ECO:0000256" key="15">
    <source>
        <dbReference type="ARBA" id="ARBA00023242"/>
    </source>
</evidence>
<feature type="compositionally biased region" description="Acidic residues" evidence="18">
    <location>
        <begin position="209"/>
        <end position="230"/>
    </location>
</feature>
<dbReference type="RefSeq" id="XP_020031980.1">
    <property type="nucleotide sequence ID" value="XM_020176391.1"/>
</dbReference>
<evidence type="ECO:0000256" key="1">
    <source>
        <dbReference type="ARBA" id="ARBA00004123"/>
    </source>
</evidence>
<keyword evidence="10" id="KW-0509">mRNA transport</keyword>
<evidence type="ECO:0000256" key="5">
    <source>
        <dbReference type="ARBA" id="ARBA00022448"/>
    </source>
</evidence>
<feature type="region of interest" description="Disordered" evidence="18">
    <location>
        <begin position="182"/>
        <end position="230"/>
    </location>
</feature>
<evidence type="ECO:0000256" key="9">
    <source>
        <dbReference type="ARBA" id="ARBA00022664"/>
    </source>
</evidence>
<organism evidence="19">
    <name type="scientific">Castor canadensis</name>
    <name type="common">American beaver</name>
    <dbReference type="NCBI Taxonomy" id="51338"/>
    <lineage>
        <taxon>Eukaryota</taxon>
        <taxon>Metazoa</taxon>
        <taxon>Chordata</taxon>
        <taxon>Craniata</taxon>
        <taxon>Vertebrata</taxon>
        <taxon>Euteleostomi</taxon>
        <taxon>Mammalia</taxon>
        <taxon>Eutheria</taxon>
        <taxon>Euarchontoglires</taxon>
        <taxon>Glires</taxon>
        <taxon>Rodentia</taxon>
        <taxon>Castorimorpha</taxon>
        <taxon>Castoridae</taxon>
        <taxon>Castor</taxon>
    </lineage>
</organism>
<evidence type="ECO:0000256" key="6">
    <source>
        <dbReference type="ARBA" id="ARBA00022490"/>
    </source>
</evidence>
<evidence type="ECO:0000256" key="14">
    <source>
        <dbReference type="ARBA" id="ARBA00023118"/>
    </source>
</evidence>
<dbReference type="PANTHER" id="PTHR16291:SF0">
    <property type="entry name" value="NUCLEAR CAP-BINDING PROTEIN SUBUNIT 3"/>
    <property type="match status" value="1"/>
</dbReference>
<dbReference type="KEGG" id="ccan:109694453"/>